<name>A0A919B0I7_9ACTN</name>
<gene>
    <name evidence="1" type="ORF">GCM10018772_70700</name>
</gene>
<dbReference type="RefSeq" id="WP_190208572.1">
    <property type="nucleotide sequence ID" value="NZ_BNBI01000025.1"/>
</dbReference>
<comment type="caution">
    <text evidence="1">The sequence shown here is derived from an EMBL/GenBank/DDBJ whole genome shotgun (WGS) entry which is preliminary data.</text>
</comment>
<organism evidence="1 2">
    <name type="scientific">Streptomyces fumanus</name>
    <dbReference type="NCBI Taxonomy" id="67302"/>
    <lineage>
        <taxon>Bacteria</taxon>
        <taxon>Bacillati</taxon>
        <taxon>Actinomycetota</taxon>
        <taxon>Actinomycetes</taxon>
        <taxon>Kitasatosporales</taxon>
        <taxon>Streptomycetaceae</taxon>
        <taxon>Streptomyces</taxon>
    </lineage>
</organism>
<proteinExistence type="predicted"/>
<accession>A0A919B0I7</accession>
<sequence length="140" mass="15679">MIGYDITQDPAYVCLPRGEFEWLRACYWSPMTGMRDVAANLLIEWGHRPEDHPEVVDALEIELSGALVETASDVMREHGLPDRRVQPEGAPTEPVWKCPDCDTNNARRADAVCLVCGRDRPASRVRINLPAANPVHEETT</sequence>
<protein>
    <recommendedName>
        <fullName evidence="3">RanBP2-type domain-containing protein</fullName>
    </recommendedName>
</protein>
<dbReference type="AlphaFoldDB" id="A0A919B0I7"/>
<evidence type="ECO:0008006" key="3">
    <source>
        <dbReference type="Google" id="ProtNLM"/>
    </source>
</evidence>
<evidence type="ECO:0000313" key="1">
    <source>
        <dbReference type="EMBL" id="GHF35014.1"/>
    </source>
</evidence>
<dbReference type="Proteomes" id="UP000630718">
    <property type="component" value="Unassembled WGS sequence"/>
</dbReference>
<reference evidence="1" key="2">
    <citation type="submission" date="2020-09" db="EMBL/GenBank/DDBJ databases">
        <authorList>
            <person name="Sun Q."/>
            <person name="Ohkuma M."/>
        </authorList>
    </citation>
    <scope>NUCLEOTIDE SEQUENCE</scope>
    <source>
        <strain evidence="1">JCM 4477</strain>
    </source>
</reference>
<dbReference type="EMBL" id="BNBI01000025">
    <property type="protein sequence ID" value="GHF35014.1"/>
    <property type="molecule type" value="Genomic_DNA"/>
</dbReference>
<reference evidence="1" key="1">
    <citation type="journal article" date="2014" name="Int. J. Syst. Evol. Microbiol.">
        <title>Complete genome sequence of Corynebacterium casei LMG S-19264T (=DSM 44701T), isolated from a smear-ripened cheese.</title>
        <authorList>
            <consortium name="US DOE Joint Genome Institute (JGI-PGF)"/>
            <person name="Walter F."/>
            <person name="Albersmeier A."/>
            <person name="Kalinowski J."/>
            <person name="Ruckert C."/>
        </authorList>
    </citation>
    <scope>NUCLEOTIDE SEQUENCE</scope>
    <source>
        <strain evidence="1">JCM 4477</strain>
    </source>
</reference>
<evidence type="ECO:0000313" key="2">
    <source>
        <dbReference type="Proteomes" id="UP000630718"/>
    </source>
</evidence>
<keyword evidence="2" id="KW-1185">Reference proteome</keyword>